<dbReference type="Pfam" id="PF12833">
    <property type="entry name" value="HTH_18"/>
    <property type="match status" value="1"/>
</dbReference>
<accession>A0ABW5QWL0</accession>
<dbReference type="Proteomes" id="UP001597493">
    <property type="component" value="Unassembled WGS sequence"/>
</dbReference>
<dbReference type="Gene3D" id="1.10.10.60">
    <property type="entry name" value="Homeodomain-like"/>
    <property type="match status" value="2"/>
</dbReference>
<dbReference type="EMBL" id="JBHUMY010000011">
    <property type="protein sequence ID" value="MFD2660712.1"/>
    <property type="molecule type" value="Genomic_DNA"/>
</dbReference>
<dbReference type="InterPro" id="IPR020449">
    <property type="entry name" value="Tscrpt_reg_AraC-type_HTH"/>
</dbReference>
<dbReference type="PANTHER" id="PTHR43280:SF2">
    <property type="entry name" value="HTH-TYPE TRANSCRIPTIONAL REGULATOR EXSA"/>
    <property type="match status" value="1"/>
</dbReference>
<dbReference type="SUPFAM" id="SSF46689">
    <property type="entry name" value="Homeodomain-like"/>
    <property type="match status" value="2"/>
</dbReference>
<evidence type="ECO:0000313" key="5">
    <source>
        <dbReference type="EMBL" id="MFD2660712.1"/>
    </source>
</evidence>
<keyword evidence="3" id="KW-0804">Transcription</keyword>
<name>A0ABW5QWL0_9BACL</name>
<keyword evidence="6" id="KW-1185">Reference proteome</keyword>
<dbReference type="InterPro" id="IPR018062">
    <property type="entry name" value="HTH_AraC-typ_CS"/>
</dbReference>
<dbReference type="RefSeq" id="WP_379272522.1">
    <property type="nucleotide sequence ID" value="NZ_JBHUGT010000013.1"/>
</dbReference>
<gene>
    <name evidence="5" type="ORF">ACFSW5_10695</name>
</gene>
<protein>
    <submittedName>
        <fullName evidence="5">Helix-turn-helix domain-containing protein</fullName>
    </submittedName>
</protein>
<dbReference type="InterPro" id="IPR009057">
    <property type="entry name" value="Homeodomain-like_sf"/>
</dbReference>
<feature type="domain" description="HTH araC/xylS-type" evidence="4">
    <location>
        <begin position="183"/>
        <end position="281"/>
    </location>
</feature>
<proteinExistence type="predicted"/>
<dbReference type="SMART" id="SM00342">
    <property type="entry name" value="HTH_ARAC"/>
    <property type="match status" value="1"/>
</dbReference>
<dbReference type="PROSITE" id="PS01124">
    <property type="entry name" value="HTH_ARAC_FAMILY_2"/>
    <property type="match status" value="1"/>
</dbReference>
<dbReference type="Gene3D" id="2.60.120.10">
    <property type="entry name" value="Jelly Rolls"/>
    <property type="match status" value="1"/>
</dbReference>
<evidence type="ECO:0000256" key="1">
    <source>
        <dbReference type="ARBA" id="ARBA00023015"/>
    </source>
</evidence>
<sequence length="282" mass="32781">MDVQTESFRFGTVDRLFVEYVKRSAPYTMGADHFHPYYEIYYMLSGSRIYFVGDRSYPVEQGDLVFIKPNVLHQTMHAGDPEHERLVVHFGDAFLNGFSSLHRALLLSPFEQASKVIRLPRQEQLPVDRQLRRLADELRHKPAGYELVPAAAVTDLLLTAARYLQEHDPVPIHHDTPLHAKISEIVRHIDAHFAEPLTLRELSDRFYISPHYLSRKFKEITGFAYTDYLVLTRIKEAQRLLRETDKSITEVAADVGFDNFSHFGKTFKRIAKVPPRDYRKQI</sequence>
<evidence type="ECO:0000256" key="3">
    <source>
        <dbReference type="ARBA" id="ARBA00023163"/>
    </source>
</evidence>
<dbReference type="Pfam" id="PF02311">
    <property type="entry name" value="AraC_binding"/>
    <property type="match status" value="1"/>
</dbReference>
<dbReference type="PRINTS" id="PR00032">
    <property type="entry name" value="HTHARAC"/>
</dbReference>
<dbReference type="PANTHER" id="PTHR43280">
    <property type="entry name" value="ARAC-FAMILY TRANSCRIPTIONAL REGULATOR"/>
    <property type="match status" value="1"/>
</dbReference>
<dbReference type="InterPro" id="IPR037923">
    <property type="entry name" value="HTH-like"/>
</dbReference>
<evidence type="ECO:0000259" key="4">
    <source>
        <dbReference type="PROSITE" id="PS01124"/>
    </source>
</evidence>
<dbReference type="InterPro" id="IPR003313">
    <property type="entry name" value="AraC-bd"/>
</dbReference>
<comment type="caution">
    <text evidence="5">The sequence shown here is derived from an EMBL/GenBank/DDBJ whole genome shotgun (WGS) entry which is preliminary data.</text>
</comment>
<keyword evidence="1" id="KW-0805">Transcription regulation</keyword>
<reference evidence="6" key="1">
    <citation type="journal article" date="2019" name="Int. J. Syst. Evol. Microbiol.">
        <title>The Global Catalogue of Microorganisms (GCM) 10K type strain sequencing project: providing services to taxonomists for standard genome sequencing and annotation.</title>
        <authorList>
            <consortium name="The Broad Institute Genomics Platform"/>
            <consortium name="The Broad Institute Genome Sequencing Center for Infectious Disease"/>
            <person name="Wu L."/>
            <person name="Ma J."/>
        </authorList>
    </citation>
    <scope>NUCLEOTIDE SEQUENCE [LARGE SCALE GENOMIC DNA]</scope>
    <source>
        <strain evidence="6">TISTR 1827</strain>
    </source>
</reference>
<dbReference type="InterPro" id="IPR014710">
    <property type="entry name" value="RmlC-like_jellyroll"/>
</dbReference>
<evidence type="ECO:0000313" key="6">
    <source>
        <dbReference type="Proteomes" id="UP001597493"/>
    </source>
</evidence>
<keyword evidence="2" id="KW-0238">DNA-binding</keyword>
<dbReference type="PROSITE" id="PS00041">
    <property type="entry name" value="HTH_ARAC_FAMILY_1"/>
    <property type="match status" value="1"/>
</dbReference>
<dbReference type="SUPFAM" id="SSF51215">
    <property type="entry name" value="Regulatory protein AraC"/>
    <property type="match status" value="1"/>
</dbReference>
<evidence type="ECO:0000256" key="2">
    <source>
        <dbReference type="ARBA" id="ARBA00023125"/>
    </source>
</evidence>
<dbReference type="InterPro" id="IPR018060">
    <property type="entry name" value="HTH_AraC"/>
</dbReference>
<organism evidence="5 6">
    <name type="scientific">Paenibacillus thailandensis</name>
    <dbReference type="NCBI Taxonomy" id="393250"/>
    <lineage>
        <taxon>Bacteria</taxon>
        <taxon>Bacillati</taxon>
        <taxon>Bacillota</taxon>
        <taxon>Bacilli</taxon>
        <taxon>Bacillales</taxon>
        <taxon>Paenibacillaceae</taxon>
        <taxon>Paenibacillus</taxon>
    </lineage>
</organism>